<keyword evidence="8" id="KW-0406">Ion transport</keyword>
<evidence type="ECO:0000256" key="4">
    <source>
        <dbReference type="ARBA" id="ARBA00022475"/>
    </source>
</evidence>
<keyword evidence="5 13" id="KW-0812">Transmembrane</keyword>
<dbReference type="KEGG" id="tut:107362069"/>
<evidence type="ECO:0000256" key="1">
    <source>
        <dbReference type="ARBA" id="ARBA00004337"/>
    </source>
</evidence>
<keyword evidence="10" id="KW-1015">Disulfide bond</keyword>
<keyword evidence="7 13" id="KW-1133">Transmembrane helix</keyword>
<evidence type="ECO:0000256" key="10">
    <source>
        <dbReference type="ARBA" id="ARBA00023157"/>
    </source>
</evidence>
<evidence type="ECO:0000256" key="2">
    <source>
        <dbReference type="ARBA" id="ARBA00004651"/>
    </source>
</evidence>
<dbReference type="Proteomes" id="UP000015104">
    <property type="component" value="Unassembled WGS sequence"/>
</dbReference>
<dbReference type="OrthoDB" id="263481at2759"/>
<dbReference type="Gene3D" id="1.10.287.70">
    <property type="match status" value="1"/>
</dbReference>
<feature type="transmembrane region" description="Helical" evidence="13">
    <location>
        <begin position="521"/>
        <end position="543"/>
    </location>
</feature>
<dbReference type="GO" id="GO:0010008">
    <property type="term" value="C:endosome membrane"/>
    <property type="evidence" value="ECO:0007669"/>
    <property type="project" value="UniProtKB-SubCell"/>
</dbReference>
<keyword evidence="9 13" id="KW-0472">Membrane</keyword>
<evidence type="ECO:0000256" key="12">
    <source>
        <dbReference type="ARBA" id="ARBA00036634"/>
    </source>
</evidence>
<keyword evidence="4" id="KW-1003">Cell membrane</keyword>
<dbReference type="InterPro" id="IPR049134">
    <property type="entry name" value="MCLN_ECD"/>
</dbReference>
<gene>
    <name evidence="16" type="primary">107362069</name>
</gene>
<feature type="transmembrane region" description="Helical" evidence="13">
    <location>
        <begin position="481"/>
        <end position="501"/>
    </location>
</feature>
<feature type="transmembrane region" description="Helical" evidence="13">
    <location>
        <begin position="155"/>
        <end position="173"/>
    </location>
</feature>
<keyword evidence="11" id="KW-0407">Ion channel</keyword>
<accession>T1K8E9</accession>
<feature type="transmembrane region" description="Helical" evidence="13">
    <location>
        <begin position="589"/>
        <end position="611"/>
    </location>
</feature>
<evidence type="ECO:0000256" key="3">
    <source>
        <dbReference type="ARBA" id="ARBA00022448"/>
    </source>
</evidence>
<evidence type="ECO:0000256" key="8">
    <source>
        <dbReference type="ARBA" id="ARBA00023065"/>
    </source>
</evidence>
<dbReference type="eggNOG" id="KOG3733">
    <property type="taxonomic scope" value="Eukaryota"/>
</dbReference>
<dbReference type="PANTHER" id="PTHR12127">
    <property type="entry name" value="MUCOLIPIN"/>
    <property type="match status" value="1"/>
</dbReference>
<evidence type="ECO:0000256" key="7">
    <source>
        <dbReference type="ARBA" id="ARBA00022989"/>
    </source>
</evidence>
<reference evidence="16" key="2">
    <citation type="submission" date="2015-06" db="UniProtKB">
        <authorList>
            <consortium name="EnsemblMetazoa"/>
        </authorList>
    </citation>
    <scope>IDENTIFICATION</scope>
</reference>
<feature type="domain" description="Mucolipin extracytosolic" evidence="15">
    <location>
        <begin position="187"/>
        <end position="377"/>
    </location>
</feature>
<keyword evidence="17" id="KW-1185">Reference proteome</keyword>
<dbReference type="GO" id="GO:0005886">
    <property type="term" value="C:plasma membrane"/>
    <property type="evidence" value="ECO:0007669"/>
    <property type="project" value="UniProtKB-SubCell"/>
</dbReference>
<evidence type="ECO:0000256" key="13">
    <source>
        <dbReference type="SAM" id="Phobius"/>
    </source>
</evidence>
<dbReference type="InterPro" id="IPR013122">
    <property type="entry name" value="PKD1_2_channel"/>
</dbReference>
<comment type="catalytic activity">
    <reaction evidence="12">
        <text>Ca(2+)(in) = Ca(2+)(out)</text>
        <dbReference type="Rhea" id="RHEA:29671"/>
        <dbReference type="ChEBI" id="CHEBI:29108"/>
    </reaction>
</comment>
<evidence type="ECO:0000256" key="9">
    <source>
        <dbReference type="ARBA" id="ARBA00023136"/>
    </source>
</evidence>
<dbReference type="FunFam" id="1.10.287.70:FF:000033">
    <property type="entry name" value="Mucolipin 1"/>
    <property type="match status" value="1"/>
</dbReference>
<feature type="domain" description="Polycystin cation channel PKD1/PKD2" evidence="14">
    <location>
        <begin position="479"/>
        <end position="615"/>
    </location>
</feature>
<keyword evidence="6" id="KW-0967">Endosome</keyword>
<name>T1K8E9_TETUR</name>
<evidence type="ECO:0000256" key="5">
    <source>
        <dbReference type="ARBA" id="ARBA00022692"/>
    </source>
</evidence>
<comment type="subcellular location">
    <subcellularLocation>
        <location evidence="2">Cell membrane</location>
        <topology evidence="2">Multi-pass membrane protein</topology>
    </subcellularLocation>
    <subcellularLocation>
        <location evidence="1">Endosome membrane</location>
        <topology evidence="1">Multi-pass membrane protein</topology>
    </subcellularLocation>
</comment>
<keyword evidence="3" id="KW-0813">Transport</keyword>
<proteinExistence type="predicted"/>
<organism evidence="16 17">
    <name type="scientific">Tetranychus urticae</name>
    <name type="common">Two-spotted spider mite</name>
    <dbReference type="NCBI Taxonomy" id="32264"/>
    <lineage>
        <taxon>Eukaryota</taxon>
        <taxon>Metazoa</taxon>
        <taxon>Ecdysozoa</taxon>
        <taxon>Arthropoda</taxon>
        <taxon>Chelicerata</taxon>
        <taxon>Arachnida</taxon>
        <taxon>Acari</taxon>
        <taxon>Acariformes</taxon>
        <taxon>Trombidiformes</taxon>
        <taxon>Prostigmata</taxon>
        <taxon>Eleutherengona</taxon>
        <taxon>Raphignathae</taxon>
        <taxon>Tetranychoidea</taxon>
        <taxon>Tetranychidae</taxon>
        <taxon>Tetranychus</taxon>
    </lineage>
</organism>
<dbReference type="Pfam" id="PF08016">
    <property type="entry name" value="PKD_channel"/>
    <property type="match status" value="1"/>
</dbReference>
<reference evidence="17" key="1">
    <citation type="submission" date="2011-08" db="EMBL/GenBank/DDBJ databases">
        <authorList>
            <person name="Rombauts S."/>
        </authorList>
    </citation>
    <scope>NUCLEOTIDE SEQUENCE</scope>
    <source>
        <strain evidence="17">London</strain>
    </source>
</reference>
<dbReference type="PANTHER" id="PTHR12127:SF7">
    <property type="entry name" value="SD02261P"/>
    <property type="match status" value="1"/>
</dbReference>
<dbReference type="AlphaFoldDB" id="T1K8E9"/>
<evidence type="ECO:0000256" key="11">
    <source>
        <dbReference type="ARBA" id="ARBA00023303"/>
    </source>
</evidence>
<feature type="transmembrane region" description="Helical" evidence="13">
    <location>
        <begin position="394"/>
        <end position="415"/>
    </location>
</feature>
<dbReference type="EMBL" id="CAEY01001874">
    <property type="status" value="NOT_ANNOTATED_CDS"/>
    <property type="molecule type" value="Genomic_DNA"/>
</dbReference>
<sequence length="672" mass="77154">MRDQQINQASLTPTGVSLIHNDLQLQLNNHQLHLQRNNLTLGVDNNDINGGPNCISGIFNGLSVNSILDTNTGVHENGDDVDDDDDNSEGIIQLGEPGPGTDDHQINENIHRERFLLSTTSYSTEARDAFRRELKYYFMNPIDKWRSKKKFPWKLLLQLTKLIIVTIQIYFFGTQMSRFKTHQANMEITLRELLLSDWDPVREVMTYPPSAGPFACYTKSDLFRNIDYAIRSFSNITNTGVGSFSYDSAAPDKVSPIYVNILRFAKGEADPFNFSYNFNNENTMDRYLIDLNYTAGDIEWNHFSIKKFLASQSYAINFDSLIQIQIVTSLRTIYLNALDSYNRPQCYVVEIAITFDNSLHAGQLLMSLEAKRSYRPCVGNLEGHTVSSRSVIDVVTILVIILSFLSAILCLRSLIKGILLRRRTIDFFERHYDISLGFCDKSDFIDLWIYMIFINDILLIIGSIIKLYGGPVDHSQTPNSNYSVLFGVGILLTWIGVLRYISFFDKFNVVILTVKKAFPDIIKFFLCAMLLYVGFCLCGWIVLGPHHLKFRTPSETSECLFSLLNGDDMYATFATLSTRDPVIWWFSRIYLYSFISLFIYVVLSLFISIIMDAWDIIKNYNPDDMTEMHRFIAECNDDVCDEILQEESKKSLLRKVKSFFKLNPEDTNPLLF</sequence>
<evidence type="ECO:0000256" key="6">
    <source>
        <dbReference type="ARBA" id="ARBA00022753"/>
    </source>
</evidence>
<dbReference type="CDD" id="cd21050">
    <property type="entry name" value="ELD_TRPML"/>
    <property type="match status" value="1"/>
</dbReference>
<feature type="transmembrane region" description="Helical" evidence="13">
    <location>
        <begin position="447"/>
        <end position="469"/>
    </location>
</feature>
<evidence type="ECO:0000313" key="16">
    <source>
        <dbReference type="EnsemblMetazoa" id="tetur07g01090.1"/>
    </source>
</evidence>
<evidence type="ECO:0000313" key="17">
    <source>
        <dbReference type="Proteomes" id="UP000015104"/>
    </source>
</evidence>
<dbReference type="Pfam" id="PF21381">
    <property type="entry name" value="MCLN_ECD"/>
    <property type="match status" value="1"/>
</dbReference>
<dbReference type="HOGENOM" id="CLU_020945_1_0_1"/>
<dbReference type="InterPro" id="IPR039031">
    <property type="entry name" value="Mucolipin"/>
</dbReference>
<evidence type="ECO:0000259" key="14">
    <source>
        <dbReference type="Pfam" id="PF08016"/>
    </source>
</evidence>
<protein>
    <submittedName>
        <fullName evidence="16">Uncharacterized protein</fullName>
    </submittedName>
</protein>
<dbReference type="OMA" id="VISDCIG"/>
<dbReference type="GO" id="GO:0005765">
    <property type="term" value="C:lysosomal membrane"/>
    <property type="evidence" value="ECO:0007669"/>
    <property type="project" value="TreeGrafter"/>
</dbReference>
<dbReference type="GO" id="GO:0072345">
    <property type="term" value="F:NAADP-sensitive calcium-release channel activity"/>
    <property type="evidence" value="ECO:0007669"/>
    <property type="project" value="TreeGrafter"/>
</dbReference>
<dbReference type="EnsemblMetazoa" id="tetur07g01090.1">
    <property type="protein sequence ID" value="tetur07g01090.1"/>
    <property type="gene ID" value="tetur07g01090"/>
</dbReference>
<evidence type="ECO:0000259" key="15">
    <source>
        <dbReference type="Pfam" id="PF21381"/>
    </source>
</evidence>